<dbReference type="Proteomes" id="UP000790377">
    <property type="component" value="Unassembled WGS sequence"/>
</dbReference>
<organism evidence="1 2">
    <name type="scientific">Hygrophoropsis aurantiaca</name>
    <dbReference type="NCBI Taxonomy" id="72124"/>
    <lineage>
        <taxon>Eukaryota</taxon>
        <taxon>Fungi</taxon>
        <taxon>Dikarya</taxon>
        <taxon>Basidiomycota</taxon>
        <taxon>Agaricomycotina</taxon>
        <taxon>Agaricomycetes</taxon>
        <taxon>Agaricomycetidae</taxon>
        <taxon>Boletales</taxon>
        <taxon>Coniophorineae</taxon>
        <taxon>Hygrophoropsidaceae</taxon>
        <taxon>Hygrophoropsis</taxon>
    </lineage>
</organism>
<evidence type="ECO:0000313" key="1">
    <source>
        <dbReference type="EMBL" id="KAH7908571.1"/>
    </source>
</evidence>
<dbReference type="EMBL" id="MU267813">
    <property type="protein sequence ID" value="KAH7908571.1"/>
    <property type="molecule type" value="Genomic_DNA"/>
</dbReference>
<gene>
    <name evidence="1" type="ORF">BJ138DRAFT_1115727</name>
</gene>
<reference evidence="1" key="1">
    <citation type="journal article" date="2021" name="New Phytol.">
        <title>Evolutionary innovations through gain and loss of genes in the ectomycorrhizal Boletales.</title>
        <authorList>
            <person name="Wu G."/>
            <person name="Miyauchi S."/>
            <person name="Morin E."/>
            <person name="Kuo A."/>
            <person name="Drula E."/>
            <person name="Varga T."/>
            <person name="Kohler A."/>
            <person name="Feng B."/>
            <person name="Cao Y."/>
            <person name="Lipzen A."/>
            <person name="Daum C."/>
            <person name="Hundley H."/>
            <person name="Pangilinan J."/>
            <person name="Johnson J."/>
            <person name="Barry K."/>
            <person name="LaButti K."/>
            <person name="Ng V."/>
            <person name="Ahrendt S."/>
            <person name="Min B."/>
            <person name="Choi I.G."/>
            <person name="Park H."/>
            <person name="Plett J.M."/>
            <person name="Magnuson J."/>
            <person name="Spatafora J.W."/>
            <person name="Nagy L.G."/>
            <person name="Henrissat B."/>
            <person name="Grigoriev I.V."/>
            <person name="Yang Z.L."/>
            <person name="Xu J."/>
            <person name="Martin F.M."/>
        </authorList>
    </citation>
    <scope>NUCLEOTIDE SEQUENCE</scope>
    <source>
        <strain evidence="1">ATCC 28755</strain>
    </source>
</reference>
<keyword evidence="2" id="KW-1185">Reference proteome</keyword>
<protein>
    <submittedName>
        <fullName evidence="1">Uncharacterized protein</fullName>
    </submittedName>
</protein>
<evidence type="ECO:0000313" key="2">
    <source>
        <dbReference type="Proteomes" id="UP000790377"/>
    </source>
</evidence>
<proteinExistence type="predicted"/>
<accession>A0ACB8A531</accession>
<sequence length="69" mass="7203">MRATLFIAVVAFSAIIKASPINHEGAYAEIAAAMGLQDLTEAEVLASCSKTSPGVFTFTPADGDEPEQM</sequence>
<name>A0ACB8A531_9AGAM</name>
<comment type="caution">
    <text evidence="1">The sequence shown here is derived from an EMBL/GenBank/DDBJ whole genome shotgun (WGS) entry which is preliminary data.</text>
</comment>